<dbReference type="PANTHER" id="PTHR39555">
    <property type="entry name" value="FIMBRIAL ASSEMBLY PROTEIN PILO-LIKE PROTEIN-RELATED"/>
    <property type="match status" value="1"/>
</dbReference>
<dbReference type="EMBL" id="ATBP01000050">
    <property type="protein sequence ID" value="ETR73586.1"/>
    <property type="molecule type" value="Genomic_DNA"/>
</dbReference>
<feature type="transmembrane region" description="Helical" evidence="1">
    <location>
        <begin position="17"/>
        <end position="40"/>
    </location>
</feature>
<evidence type="ECO:0000256" key="1">
    <source>
        <dbReference type="SAM" id="Phobius"/>
    </source>
</evidence>
<dbReference type="PANTHER" id="PTHR39555:SF1">
    <property type="entry name" value="TYPE IV PILUS INNER MEMBRANE COMPONENT PILO"/>
    <property type="match status" value="1"/>
</dbReference>
<keyword evidence="1" id="KW-0472">Membrane</keyword>
<comment type="caution">
    <text evidence="2">The sequence shown here is derived from an EMBL/GenBank/DDBJ whole genome shotgun (WGS) entry which is preliminary data.</text>
</comment>
<evidence type="ECO:0000313" key="3">
    <source>
        <dbReference type="Proteomes" id="UP000189670"/>
    </source>
</evidence>
<dbReference type="InterPro" id="IPR007445">
    <property type="entry name" value="PilO"/>
</dbReference>
<sequence>MKEQLEKFADIVEKLHVLYRILISVGIIILCSMAYLFLFIMPEFDEIESLHDKNKNLQNQLINSMRKAQKLEHFEMLTSDAEKKFDMERRVLPESEEIRLLLQNVARLKQESGLTFTLFKPEEEVLKGFYAELPISMKLTGHFHNVGVFFDKISKLSRLVHIDSFRVSSMQSDDDMSLVEVTCTAITYKFIKKKKKVRKKIKNHEKSKIYIHYAGFYGSGLFLLMSRNSSLSGKNSSRNTQSGSAEGRFCCTITT</sequence>
<organism evidence="2 3">
    <name type="scientific">Candidatus Magnetoglobus multicellularis str. Araruama</name>
    <dbReference type="NCBI Taxonomy" id="890399"/>
    <lineage>
        <taxon>Bacteria</taxon>
        <taxon>Pseudomonadati</taxon>
        <taxon>Thermodesulfobacteriota</taxon>
        <taxon>Desulfobacteria</taxon>
        <taxon>Desulfobacterales</taxon>
        <taxon>Desulfobacteraceae</taxon>
        <taxon>Candidatus Magnetoglobus</taxon>
    </lineage>
</organism>
<dbReference type="GO" id="GO:0043107">
    <property type="term" value="P:type IV pilus-dependent motility"/>
    <property type="evidence" value="ECO:0007669"/>
    <property type="project" value="InterPro"/>
</dbReference>
<keyword evidence="1" id="KW-1133">Transmembrane helix</keyword>
<reference evidence="3" key="1">
    <citation type="submission" date="2012-11" db="EMBL/GenBank/DDBJ databases">
        <authorList>
            <person name="Lucero-Rivera Y.E."/>
            <person name="Tovar-Ramirez D."/>
        </authorList>
    </citation>
    <scope>NUCLEOTIDE SEQUENCE [LARGE SCALE GENOMIC DNA]</scope>
    <source>
        <strain evidence="3">Araruama</strain>
    </source>
</reference>
<dbReference type="AlphaFoldDB" id="A0A1V1PFN5"/>
<dbReference type="InterPro" id="IPR014717">
    <property type="entry name" value="Transl_elong_EF1B/ribsomal_bS6"/>
</dbReference>
<evidence type="ECO:0000313" key="2">
    <source>
        <dbReference type="EMBL" id="ETR73586.1"/>
    </source>
</evidence>
<accession>A0A1V1PFN5</accession>
<keyword evidence="1" id="KW-0812">Transmembrane</keyword>
<protein>
    <submittedName>
        <fullName evidence="2">Type IV pilus assembly protein PilO</fullName>
    </submittedName>
</protein>
<name>A0A1V1PFN5_9BACT</name>
<dbReference type="Proteomes" id="UP000189670">
    <property type="component" value="Unassembled WGS sequence"/>
</dbReference>
<dbReference type="GO" id="GO:0043683">
    <property type="term" value="P:type IV pilus assembly"/>
    <property type="evidence" value="ECO:0007669"/>
    <property type="project" value="InterPro"/>
</dbReference>
<proteinExistence type="predicted"/>
<dbReference type="Pfam" id="PF04350">
    <property type="entry name" value="PilO"/>
    <property type="match status" value="1"/>
</dbReference>
<gene>
    <name evidence="2" type="primary">pilO</name>
    <name evidence="2" type="ORF">OMM_00842</name>
</gene>
<dbReference type="Gene3D" id="3.30.70.60">
    <property type="match status" value="1"/>
</dbReference>